<dbReference type="Proteomes" id="UP001168216">
    <property type="component" value="Unassembled WGS sequence"/>
</dbReference>
<sequence length="98" mass="10693">MENPNSYTITTIKDIAVKIPDDKLDAFFADLRAAISQQKAVIDMATSVLGEDGRQQMIDALQEQMVWMDDGKAEVTSTITVNKTPIASVTVGYSAPEQ</sequence>
<dbReference type="EMBL" id="JAOPLV010000010">
    <property type="protein sequence ID" value="MDM5141710.1"/>
    <property type="molecule type" value="Genomic_DNA"/>
</dbReference>
<evidence type="ECO:0000313" key="2">
    <source>
        <dbReference type="Proteomes" id="UP001168216"/>
    </source>
</evidence>
<accession>A0AAW7I484</accession>
<protein>
    <recommendedName>
        <fullName evidence="3">Phage protein</fullName>
    </recommendedName>
</protein>
<comment type="caution">
    <text evidence="1">The sequence shown here is derived from an EMBL/GenBank/DDBJ whole genome shotgun (WGS) entry which is preliminary data.</text>
</comment>
<proteinExistence type="predicted"/>
<dbReference type="RefSeq" id="WP_050717330.1">
    <property type="nucleotide sequence ID" value="NZ_JAOPLV010000010.1"/>
</dbReference>
<organism evidence="1 2">
    <name type="scientific">Aeromonas bestiarum</name>
    <dbReference type="NCBI Taxonomy" id="105751"/>
    <lineage>
        <taxon>Bacteria</taxon>
        <taxon>Pseudomonadati</taxon>
        <taxon>Pseudomonadota</taxon>
        <taxon>Gammaproteobacteria</taxon>
        <taxon>Aeromonadales</taxon>
        <taxon>Aeromonadaceae</taxon>
        <taxon>Aeromonas</taxon>
    </lineage>
</organism>
<reference evidence="1" key="1">
    <citation type="submission" date="2023-08" db="EMBL/GenBank/DDBJ databases">
        <title>WGS of Aeromonas isolates.</title>
        <authorList>
            <person name="Lee H."/>
        </authorList>
    </citation>
    <scope>NUCLEOTIDE SEQUENCE</scope>
    <source>
        <strain evidence="1">SL22</strain>
    </source>
</reference>
<evidence type="ECO:0000313" key="1">
    <source>
        <dbReference type="EMBL" id="MDM5141710.1"/>
    </source>
</evidence>
<evidence type="ECO:0008006" key="3">
    <source>
        <dbReference type="Google" id="ProtNLM"/>
    </source>
</evidence>
<gene>
    <name evidence="1" type="ORF">OB959_18225</name>
</gene>
<name>A0AAW7I484_9GAMM</name>
<dbReference type="AlphaFoldDB" id="A0AAW7I484"/>